<keyword evidence="4" id="KW-1003">Cell membrane</keyword>
<keyword evidence="8 9" id="KW-0472">Membrane</keyword>
<evidence type="ECO:0000313" key="10">
    <source>
        <dbReference type="EMBL" id="WDD96972.1"/>
    </source>
</evidence>
<organism evidence="10 11">
    <name type="scientific">Thalassomonas actiniarum</name>
    <dbReference type="NCBI Taxonomy" id="485447"/>
    <lineage>
        <taxon>Bacteria</taxon>
        <taxon>Pseudomonadati</taxon>
        <taxon>Pseudomonadota</taxon>
        <taxon>Gammaproteobacteria</taxon>
        <taxon>Alteromonadales</taxon>
        <taxon>Colwelliaceae</taxon>
        <taxon>Thalassomonas</taxon>
    </lineage>
</organism>
<dbReference type="InterPro" id="IPR007334">
    <property type="entry name" value="UPF0208"/>
</dbReference>
<feature type="transmembrane region" description="Helical" evidence="9">
    <location>
        <begin position="40"/>
        <end position="62"/>
    </location>
</feature>
<feature type="transmembrane region" description="Helical" evidence="9">
    <location>
        <begin position="68"/>
        <end position="88"/>
    </location>
</feature>
<reference evidence="10 11" key="2">
    <citation type="journal article" date="2022" name="Mar. Drugs">
        <title>Bioassay-Guided Fractionation Leads to the Detection of Cholic Acid Generated by the Rare Thalassomonas sp.</title>
        <authorList>
            <person name="Pheiffer F."/>
            <person name="Schneider Y.K."/>
            <person name="Hansen E.H."/>
            <person name="Andersen J.H."/>
            <person name="Isaksson J."/>
            <person name="Busche T."/>
            <person name="R C."/>
            <person name="Kalinowski J."/>
            <person name="Zyl L.V."/>
            <person name="Trindade M."/>
        </authorList>
    </citation>
    <scope>NUCLEOTIDE SEQUENCE [LARGE SCALE GENOMIC DNA]</scope>
    <source>
        <strain evidence="10 11">A5K-106</strain>
    </source>
</reference>
<sequence length="141" mass="16020">MNMSVVEIIKLGQRYMKLWPERAELGQYFADYRAIQVGRFVYRHFPALAVTSVLLQVYFGSVSILPQALVYGLFIASIPVQALVMLGVKADKHLPPSLASWYREGVARINEQGGEIKLSVHKPRYVDLASLLNLTYQHKKQ</sequence>
<evidence type="ECO:0000256" key="7">
    <source>
        <dbReference type="ARBA" id="ARBA00022989"/>
    </source>
</evidence>
<evidence type="ECO:0000256" key="3">
    <source>
        <dbReference type="ARBA" id="ARBA00018831"/>
    </source>
</evidence>
<evidence type="ECO:0000256" key="4">
    <source>
        <dbReference type="ARBA" id="ARBA00022475"/>
    </source>
</evidence>
<dbReference type="RefSeq" id="WP_044831604.1">
    <property type="nucleotide sequence ID" value="NZ_CP059735.1"/>
</dbReference>
<proteinExistence type="inferred from homology"/>
<evidence type="ECO:0000256" key="5">
    <source>
        <dbReference type="ARBA" id="ARBA00022519"/>
    </source>
</evidence>
<evidence type="ECO:0000256" key="8">
    <source>
        <dbReference type="ARBA" id="ARBA00023136"/>
    </source>
</evidence>
<dbReference type="EMBL" id="CP059735">
    <property type="protein sequence ID" value="WDD96972.1"/>
    <property type="molecule type" value="Genomic_DNA"/>
</dbReference>
<dbReference type="AlphaFoldDB" id="A0AAE9YK46"/>
<evidence type="ECO:0000256" key="6">
    <source>
        <dbReference type="ARBA" id="ARBA00022692"/>
    </source>
</evidence>
<dbReference type="GO" id="GO:0005886">
    <property type="term" value="C:plasma membrane"/>
    <property type="evidence" value="ECO:0007669"/>
    <property type="project" value="UniProtKB-SubCell"/>
</dbReference>
<comment type="subcellular location">
    <subcellularLocation>
        <location evidence="1">Cell inner membrane</location>
        <topology evidence="1">Multi-pass membrane protein</topology>
    </subcellularLocation>
</comment>
<evidence type="ECO:0000256" key="9">
    <source>
        <dbReference type="SAM" id="Phobius"/>
    </source>
</evidence>
<keyword evidence="6 9" id="KW-0812">Transmembrane</keyword>
<dbReference type="Proteomes" id="UP000032568">
    <property type="component" value="Chromosome"/>
</dbReference>
<keyword evidence="5" id="KW-0997">Cell inner membrane</keyword>
<comment type="similarity">
    <text evidence="2">Belongs to the UPF0208 family.</text>
</comment>
<name>A0AAE9YK46_9GAMM</name>
<accession>A0AAE9YK46</accession>
<protein>
    <recommendedName>
        <fullName evidence="3">UPF0208 membrane protein YfbV</fullName>
    </recommendedName>
</protein>
<keyword evidence="7 9" id="KW-1133">Transmembrane helix</keyword>
<dbReference type="Pfam" id="PF04217">
    <property type="entry name" value="DUF412"/>
    <property type="match status" value="1"/>
</dbReference>
<reference evidence="10 11" key="1">
    <citation type="journal article" date="2015" name="Genome Announc.">
        <title>Draft Genome Sequences of Marine Isolates of Thalassomonas viridans and Thalassomonas actiniarum.</title>
        <authorList>
            <person name="Olonade I."/>
            <person name="van Zyl L.J."/>
            <person name="Trindade M."/>
        </authorList>
    </citation>
    <scope>NUCLEOTIDE SEQUENCE [LARGE SCALE GENOMIC DNA]</scope>
    <source>
        <strain evidence="10 11">A5K-106</strain>
    </source>
</reference>
<evidence type="ECO:0000256" key="2">
    <source>
        <dbReference type="ARBA" id="ARBA00009474"/>
    </source>
</evidence>
<evidence type="ECO:0000256" key="1">
    <source>
        <dbReference type="ARBA" id="ARBA00004429"/>
    </source>
</evidence>
<gene>
    <name evidence="10" type="ORF">SG35_016595</name>
</gene>
<dbReference type="NCBIfam" id="NF002493">
    <property type="entry name" value="PRK01816.1"/>
    <property type="match status" value="1"/>
</dbReference>
<keyword evidence="11" id="KW-1185">Reference proteome</keyword>
<evidence type="ECO:0000313" key="11">
    <source>
        <dbReference type="Proteomes" id="UP000032568"/>
    </source>
</evidence>
<dbReference type="KEGG" id="tact:SG35_016595"/>